<evidence type="ECO:0000259" key="3">
    <source>
        <dbReference type="Pfam" id="PF08541"/>
    </source>
</evidence>
<keyword evidence="2" id="KW-0012">Acyltransferase</keyword>
<dbReference type="Pfam" id="PF08541">
    <property type="entry name" value="ACP_syn_III_C"/>
    <property type="match status" value="1"/>
</dbReference>
<keyword evidence="1" id="KW-0808">Transferase</keyword>
<dbReference type="SUPFAM" id="SSF53901">
    <property type="entry name" value="Thiolase-like"/>
    <property type="match status" value="2"/>
</dbReference>
<name>A0ABQ4L3H7_SIMTE</name>
<proteinExistence type="predicted"/>
<dbReference type="PANTHER" id="PTHR34069:SF2">
    <property type="entry name" value="BETA-KETOACYL-[ACYL-CARRIER-PROTEIN] SYNTHASE III"/>
    <property type="match status" value="1"/>
</dbReference>
<organism evidence="4 5">
    <name type="scientific">Siminovitchia terrae</name>
    <name type="common">Bacillus terrae</name>
    <dbReference type="NCBI Taxonomy" id="1914933"/>
    <lineage>
        <taxon>Bacteria</taxon>
        <taxon>Bacillati</taxon>
        <taxon>Bacillota</taxon>
        <taxon>Bacilli</taxon>
        <taxon>Bacillales</taxon>
        <taxon>Bacillaceae</taxon>
        <taxon>Siminovitchia</taxon>
    </lineage>
</organism>
<reference evidence="4 5" key="1">
    <citation type="submission" date="2021-03" db="EMBL/GenBank/DDBJ databases">
        <title>Antimicrobial resistance genes in bacteria isolated from Japanese honey, and their potential for conferring macrolide and lincosamide resistance in the American foulbrood pathogen Paenibacillus larvae.</title>
        <authorList>
            <person name="Okamoto M."/>
            <person name="Kumagai M."/>
            <person name="Kanamori H."/>
            <person name="Takamatsu D."/>
        </authorList>
    </citation>
    <scope>NUCLEOTIDE SEQUENCE [LARGE SCALE GENOMIC DNA]</scope>
    <source>
        <strain evidence="4 5">J6TS1</strain>
    </source>
</reference>
<evidence type="ECO:0000313" key="4">
    <source>
        <dbReference type="EMBL" id="GIN98430.1"/>
    </source>
</evidence>
<dbReference type="InterPro" id="IPR013747">
    <property type="entry name" value="ACP_syn_III_C"/>
</dbReference>
<dbReference type="Gene3D" id="3.40.47.10">
    <property type="match status" value="2"/>
</dbReference>
<evidence type="ECO:0000256" key="2">
    <source>
        <dbReference type="ARBA" id="ARBA00023315"/>
    </source>
</evidence>
<dbReference type="EMBL" id="BORJ01000014">
    <property type="protein sequence ID" value="GIN98430.1"/>
    <property type="molecule type" value="Genomic_DNA"/>
</dbReference>
<dbReference type="CDD" id="cd00827">
    <property type="entry name" value="init_cond_enzymes"/>
    <property type="match status" value="1"/>
</dbReference>
<comment type="caution">
    <text evidence="4">The sequence shown here is derived from an EMBL/GenBank/DDBJ whole genome shotgun (WGS) entry which is preliminary data.</text>
</comment>
<feature type="domain" description="Beta-ketoacyl-[acyl-carrier-protein] synthase III C-terminal" evidence="3">
    <location>
        <begin position="224"/>
        <end position="312"/>
    </location>
</feature>
<dbReference type="PANTHER" id="PTHR34069">
    <property type="entry name" value="3-OXOACYL-[ACYL-CARRIER-PROTEIN] SYNTHASE 3"/>
    <property type="match status" value="1"/>
</dbReference>
<evidence type="ECO:0000313" key="5">
    <source>
        <dbReference type="Proteomes" id="UP000680670"/>
    </source>
</evidence>
<accession>A0ABQ4L3H7</accession>
<keyword evidence="5" id="KW-1185">Reference proteome</keyword>
<dbReference type="Proteomes" id="UP000680670">
    <property type="component" value="Unassembled WGS sequence"/>
</dbReference>
<dbReference type="InterPro" id="IPR016039">
    <property type="entry name" value="Thiolase-like"/>
</dbReference>
<sequence length="358" mass="39530">MTDIGIVDIGIKVPFNKVKYEEIITTWGNSSPLLLENTIGIKSRGVTDYDEDIITLAMDSIDNMREAAQIPKIDCLSFGTTSQVDLIRPNSVILQQGTGIPNEALIYDVHFSEKSGTTALVNSILLLHNEKIKSSLVVAADTLNMYTSPGDLRETYMGAGGASLLLGKENTILNYVDSHCYTSYFPSNFKPYDERFIRSGLPLGAEKNNYGEIKHLKDSIEGLLNKNSLTINDISKFVFPSLPVSLLQMLLYELQITNDQYINTNVFSRIGDTGSPSPFIELRETLPHLNSNELIVLLGYGSGAGADAVLFKTTERVSDYRKDSGFTNGNNSVFVKYGETLKMENKLVSPNIKQGPFL</sequence>
<dbReference type="RefSeq" id="WP_213021374.1">
    <property type="nucleotide sequence ID" value="NZ_BORJ01000014.1"/>
</dbReference>
<gene>
    <name evidence="4" type="ORF">J6TS1_43000</name>
</gene>
<evidence type="ECO:0000256" key="1">
    <source>
        <dbReference type="ARBA" id="ARBA00022679"/>
    </source>
</evidence>
<protein>
    <submittedName>
        <fullName evidence="4">Hydroxymethylglutaryl-CoA synthase</fullName>
    </submittedName>
</protein>